<dbReference type="Gene3D" id="1.10.3210.10">
    <property type="entry name" value="Hypothetical protein af1432"/>
    <property type="match status" value="1"/>
</dbReference>
<dbReference type="AlphaFoldDB" id="A0A3S9H7U4"/>
<organism evidence="4 5">
    <name type="scientific">Jeotgalibaca ciconiae</name>
    <dbReference type="NCBI Taxonomy" id="2496265"/>
    <lineage>
        <taxon>Bacteria</taxon>
        <taxon>Bacillati</taxon>
        <taxon>Bacillota</taxon>
        <taxon>Bacilli</taxon>
        <taxon>Lactobacillales</taxon>
        <taxon>Carnobacteriaceae</taxon>
        <taxon>Jeotgalibaca</taxon>
    </lineage>
</organism>
<evidence type="ECO:0000313" key="5">
    <source>
        <dbReference type="Proteomes" id="UP000273326"/>
    </source>
</evidence>
<keyword evidence="5" id="KW-1185">Reference proteome</keyword>
<dbReference type="PANTHER" id="PTHR30005">
    <property type="entry name" value="EXOPOLYPHOSPHATASE"/>
    <property type="match status" value="1"/>
</dbReference>
<dbReference type="InterPro" id="IPR050273">
    <property type="entry name" value="GppA/Ppx_hydrolase"/>
</dbReference>
<feature type="domain" description="Ppx/GppA phosphatase N-terminal" evidence="2">
    <location>
        <begin position="31"/>
        <end position="307"/>
    </location>
</feature>
<evidence type="ECO:0000256" key="1">
    <source>
        <dbReference type="ARBA" id="ARBA00007125"/>
    </source>
</evidence>
<dbReference type="InterPro" id="IPR048950">
    <property type="entry name" value="Ppx_GppA_C"/>
</dbReference>
<dbReference type="Gene3D" id="3.30.420.40">
    <property type="match status" value="1"/>
</dbReference>
<dbReference type="Pfam" id="PF21447">
    <property type="entry name" value="Ppx-GppA_III"/>
    <property type="match status" value="1"/>
</dbReference>
<dbReference type="EMBL" id="CP034465">
    <property type="protein sequence ID" value="AZP03416.1"/>
    <property type="molecule type" value="Genomic_DNA"/>
</dbReference>
<feature type="domain" description="Ppx/GppA phosphatase C-terminal" evidence="3">
    <location>
        <begin position="323"/>
        <end position="483"/>
    </location>
</feature>
<dbReference type="InterPro" id="IPR003695">
    <property type="entry name" value="Ppx_GppA_N"/>
</dbReference>
<evidence type="ECO:0000259" key="3">
    <source>
        <dbReference type="Pfam" id="PF21447"/>
    </source>
</evidence>
<dbReference type="SUPFAM" id="SSF109604">
    <property type="entry name" value="HD-domain/PDEase-like"/>
    <property type="match status" value="1"/>
</dbReference>
<evidence type="ECO:0000313" key="4">
    <source>
        <dbReference type="EMBL" id="AZP03416.1"/>
    </source>
</evidence>
<dbReference type="OrthoDB" id="9807195at2"/>
<dbReference type="Gene3D" id="3.30.420.150">
    <property type="entry name" value="Exopolyphosphatase. Domain 2"/>
    <property type="match status" value="1"/>
</dbReference>
<name>A0A3S9H7U4_9LACT</name>
<dbReference type="Pfam" id="PF02541">
    <property type="entry name" value="Ppx-GppA"/>
    <property type="match status" value="1"/>
</dbReference>
<reference evidence="5" key="1">
    <citation type="submission" date="2018-12" db="EMBL/GenBank/DDBJ databases">
        <title>Complete genome sequencing of Jeotgalibaca sp. H21T32.</title>
        <authorList>
            <person name="Bae J.-W."/>
            <person name="Lee S.-Y."/>
        </authorList>
    </citation>
    <scope>NUCLEOTIDE SEQUENCE [LARGE SCALE GENOMIC DNA]</scope>
    <source>
        <strain evidence="5">H21T32</strain>
    </source>
</reference>
<dbReference type="PANTHER" id="PTHR30005:SF0">
    <property type="entry name" value="RETROGRADE REGULATION PROTEIN 2"/>
    <property type="match status" value="1"/>
</dbReference>
<proteinExistence type="inferred from homology"/>
<accession>A0A3S9H7U4</accession>
<dbReference type="SUPFAM" id="SSF53067">
    <property type="entry name" value="Actin-like ATPase domain"/>
    <property type="match status" value="2"/>
</dbReference>
<dbReference type="Proteomes" id="UP000273326">
    <property type="component" value="Chromosome"/>
</dbReference>
<evidence type="ECO:0000259" key="2">
    <source>
        <dbReference type="Pfam" id="PF02541"/>
    </source>
</evidence>
<dbReference type="InterPro" id="IPR043129">
    <property type="entry name" value="ATPase_NBD"/>
</dbReference>
<sequence>MLMDSEIIGLIDIGSNTIRLVIFEINKDYRLFELQNIKTPARLSQYLNDKKEMSQDGIDVLIEVLKNFYDVTKLYQVARLMPMATAAIRQAKNQQDILKQVQEKVGIHIEILPEEKEAFYGSYAVAHTTQTENSVTVDIGGGSTEITYFKNKKIIKYHSFPFGVVSLKQMFFKDKEHNHEKAIEKMTQFVKEQLKTLKWLKKLRVPVTAIGGSARSIANVHQRTVDYPLGGVHGYRMSGNDLDDTLSLFKSLSISELENLDGLSQDRTDIIIPANVVFKSLFEEVKAPVFIFSNKGLREGIIIEYVNSKTNQDAFTINNIGTQSVYRLGLAYHTQNSVADYRGNLVSELYEELCDHQFFEKDGKIARLLQYGSYLYYMGEYIENGAGSQHTFYIISNSELNGLTHKERVIIGLLASYKNKSLFNQYIEPFHHWFTISYIDQIRYLGGLIKFANALNDSHMNVIRKMELKKNNDGYELLLYHKDPVIAEKYRAMRQKKHLNRVIQKDLTLTFIELP</sequence>
<comment type="similarity">
    <text evidence="1">Belongs to the GppA/Ppx family.</text>
</comment>
<dbReference type="GO" id="GO:0006357">
    <property type="term" value="P:regulation of transcription by RNA polymerase II"/>
    <property type="evidence" value="ECO:0007669"/>
    <property type="project" value="TreeGrafter"/>
</dbReference>
<dbReference type="CDD" id="cd24052">
    <property type="entry name" value="ASKHA_NBD_HpPPX-GppA-like"/>
    <property type="match status" value="1"/>
</dbReference>
<gene>
    <name evidence="4" type="ORF">EJN90_01340</name>
</gene>
<dbReference type="KEGG" id="jeh:EJN90_01340"/>
<protein>
    <submittedName>
        <fullName evidence="4">Ppx/GppA family phosphatase</fullName>
    </submittedName>
</protein>